<dbReference type="GO" id="GO:0003824">
    <property type="term" value="F:catalytic activity"/>
    <property type="evidence" value="ECO:0007669"/>
    <property type="project" value="InterPro"/>
</dbReference>
<dbReference type="Proteomes" id="UP000681722">
    <property type="component" value="Unassembled WGS sequence"/>
</dbReference>
<evidence type="ECO:0000313" key="2">
    <source>
        <dbReference type="EMBL" id="CAF1474310.1"/>
    </source>
</evidence>
<evidence type="ECO:0000313" key="4">
    <source>
        <dbReference type="Proteomes" id="UP000663829"/>
    </source>
</evidence>
<feature type="domain" description="Endonuclease/exonuclease/phosphatase" evidence="1">
    <location>
        <begin position="40"/>
        <end position="191"/>
    </location>
</feature>
<dbReference type="AlphaFoldDB" id="A0A815R9T4"/>
<feature type="non-terminal residue" evidence="2">
    <location>
        <position position="1"/>
    </location>
</feature>
<dbReference type="SUPFAM" id="SSF56219">
    <property type="entry name" value="DNase I-like"/>
    <property type="match status" value="1"/>
</dbReference>
<gene>
    <name evidence="2" type="ORF">GPM918_LOCUS35579</name>
    <name evidence="3" type="ORF">SRO942_LOCUS36297</name>
</gene>
<accession>A0A815R9T4</accession>
<dbReference type="EMBL" id="CAJNOQ010020718">
    <property type="protein sequence ID" value="CAF1474310.1"/>
    <property type="molecule type" value="Genomic_DNA"/>
</dbReference>
<name>A0A815R9T4_9BILA</name>
<evidence type="ECO:0000259" key="1">
    <source>
        <dbReference type="Pfam" id="PF03372"/>
    </source>
</evidence>
<reference evidence="2" key="1">
    <citation type="submission" date="2021-02" db="EMBL/GenBank/DDBJ databases">
        <authorList>
            <person name="Nowell W R."/>
        </authorList>
    </citation>
    <scope>NUCLEOTIDE SEQUENCE</scope>
</reference>
<comment type="caution">
    <text evidence="2">The sequence shown here is derived from an EMBL/GenBank/DDBJ whole genome shotgun (WGS) entry which is preliminary data.</text>
</comment>
<dbReference type="OrthoDB" id="414666at2759"/>
<protein>
    <recommendedName>
        <fullName evidence="1">Endonuclease/exonuclease/phosphatase domain-containing protein</fullName>
    </recommendedName>
</protein>
<organism evidence="2 4">
    <name type="scientific">Didymodactylos carnosus</name>
    <dbReference type="NCBI Taxonomy" id="1234261"/>
    <lineage>
        <taxon>Eukaryota</taxon>
        <taxon>Metazoa</taxon>
        <taxon>Spiralia</taxon>
        <taxon>Gnathifera</taxon>
        <taxon>Rotifera</taxon>
        <taxon>Eurotatoria</taxon>
        <taxon>Bdelloidea</taxon>
        <taxon>Philodinida</taxon>
        <taxon>Philodinidae</taxon>
        <taxon>Didymodactylos</taxon>
    </lineage>
</organism>
<keyword evidence="4" id="KW-1185">Reference proteome</keyword>
<dbReference type="Gene3D" id="3.60.10.10">
    <property type="entry name" value="Endonuclease/exonuclease/phosphatase"/>
    <property type="match status" value="1"/>
</dbReference>
<sequence length="201" mass="22324">MFFEISTGLAPYLKDIKLVMAMEKGRKSVNTRKTTFIGGWNVRSCFRQAKHELIVKQLQKYRVQVAALSETAIYDSGILTTDDFTIIHSGASNDNKTRSAHGVAVCLNKQAAKVWKDSGSEWEAINDRIIMVRLGCKPINFIVLAVYAPINPSNGQKAQSAASVEFYKCLQAAMDKVSRRDMVLLMGDFNARVGLQQSQTA</sequence>
<evidence type="ECO:0000313" key="3">
    <source>
        <dbReference type="EMBL" id="CAF4340990.1"/>
    </source>
</evidence>
<dbReference type="Pfam" id="PF03372">
    <property type="entry name" value="Exo_endo_phos"/>
    <property type="match status" value="1"/>
</dbReference>
<dbReference type="EMBL" id="CAJOBC010086186">
    <property type="protein sequence ID" value="CAF4340990.1"/>
    <property type="molecule type" value="Genomic_DNA"/>
</dbReference>
<dbReference type="InterPro" id="IPR005135">
    <property type="entry name" value="Endo/exonuclease/phosphatase"/>
</dbReference>
<dbReference type="InterPro" id="IPR036691">
    <property type="entry name" value="Endo/exonu/phosph_ase_sf"/>
</dbReference>
<proteinExistence type="predicted"/>
<dbReference type="Proteomes" id="UP000663829">
    <property type="component" value="Unassembled WGS sequence"/>
</dbReference>